<feature type="signal peptide" evidence="3">
    <location>
        <begin position="1"/>
        <end position="21"/>
    </location>
</feature>
<dbReference type="InterPro" id="IPR051398">
    <property type="entry name" value="Polysacch_Deacetylase"/>
</dbReference>
<dbReference type="Gene3D" id="3.20.20.370">
    <property type="entry name" value="Glycoside hydrolase/deacetylase"/>
    <property type="match status" value="1"/>
</dbReference>
<keyword evidence="2 3" id="KW-0732">Signal</keyword>
<accession>A0A939DHW4</accession>
<dbReference type="PANTHER" id="PTHR34216">
    <property type="match status" value="1"/>
</dbReference>
<dbReference type="Pfam" id="PF01522">
    <property type="entry name" value="Polysacc_deac_1"/>
    <property type="match status" value="1"/>
</dbReference>
<proteinExistence type="predicted"/>
<comment type="caution">
    <text evidence="5">The sequence shown here is derived from an EMBL/GenBank/DDBJ whole genome shotgun (WGS) entry which is preliminary data.</text>
</comment>
<sequence>MKRGLGIALLCLQLFTAAVTAAEDHAVILLYHRVSDTGPASTRISPEQFQRHLDWIDDNGFQVVPLARLLEDIEARGETVDNAVAITFDDAYASVYDTAYPALRDRGMPFSVFVATQSLDAGFGQFMTWSQAREMQRSGLATFGSHSLSHDHLEARREGETPAAWKARVRGEIQHSHQRIEEALGTTVPMIFAYPFGEYSRDSLGLVQSLGFAGLAQQSGALGPRTPRNQVPRFAMSQNFGSLERLEMALKSRPLPAREAGDQPHVLRPGEPLPKALLLQIQTGGPAFSKSVNCFAASGEGLVVEREESTIAVKLPALAAGRNKINCTAPTGQTGEYYWFSRLWVVADESGNWLNN</sequence>
<dbReference type="GO" id="GO:0005975">
    <property type="term" value="P:carbohydrate metabolic process"/>
    <property type="evidence" value="ECO:0007669"/>
    <property type="project" value="InterPro"/>
</dbReference>
<reference evidence="5" key="1">
    <citation type="submission" date="2021-02" db="EMBL/GenBank/DDBJ databases">
        <title>PHA producing bacteria isolated from coastal sediment in Guangdong, Shenzhen.</title>
        <authorList>
            <person name="Zheng W."/>
            <person name="Yu S."/>
            <person name="Huang Y."/>
        </authorList>
    </citation>
    <scope>NUCLEOTIDE SEQUENCE</scope>
    <source>
        <strain evidence="5">TN14-10</strain>
    </source>
</reference>
<gene>
    <name evidence="5" type="ORF">JYP50_14550</name>
</gene>
<dbReference type="SUPFAM" id="SSF88713">
    <property type="entry name" value="Glycoside hydrolase/deacetylase"/>
    <property type="match status" value="1"/>
</dbReference>
<protein>
    <submittedName>
        <fullName evidence="5">Polysaccharide deacetylase family protein</fullName>
    </submittedName>
</protein>
<dbReference type="CDD" id="cd10973">
    <property type="entry name" value="CE4_DAC_u4_5s"/>
    <property type="match status" value="1"/>
</dbReference>
<name>A0A939DHW4_9GAMM</name>
<dbReference type="RefSeq" id="WP_206561273.1">
    <property type="nucleotide sequence ID" value="NZ_JAFKCZ010000010.1"/>
</dbReference>
<evidence type="ECO:0000256" key="2">
    <source>
        <dbReference type="ARBA" id="ARBA00022729"/>
    </source>
</evidence>
<dbReference type="InterPro" id="IPR011330">
    <property type="entry name" value="Glyco_hydro/deAcase_b/a-brl"/>
</dbReference>
<dbReference type="GO" id="GO:0016810">
    <property type="term" value="F:hydrolase activity, acting on carbon-nitrogen (but not peptide) bonds"/>
    <property type="evidence" value="ECO:0007669"/>
    <property type="project" value="InterPro"/>
</dbReference>
<feature type="domain" description="NodB homology" evidence="4">
    <location>
        <begin position="82"/>
        <end position="356"/>
    </location>
</feature>
<organism evidence="5 6">
    <name type="scientific">Parahaliea mediterranea</name>
    <dbReference type="NCBI Taxonomy" id="651086"/>
    <lineage>
        <taxon>Bacteria</taxon>
        <taxon>Pseudomonadati</taxon>
        <taxon>Pseudomonadota</taxon>
        <taxon>Gammaproteobacteria</taxon>
        <taxon>Cellvibrionales</taxon>
        <taxon>Halieaceae</taxon>
        <taxon>Parahaliea</taxon>
    </lineage>
</organism>
<dbReference type="EMBL" id="JAFKCZ010000010">
    <property type="protein sequence ID" value="MBN7797827.1"/>
    <property type="molecule type" value="Genomic_DNA"/>
</dbReference>
<evidence type="ECO:0000259" key="4">
    <source>
        <dbReference type="PROSITE" id="PS51677"/>
    </source>
</evidence>
<evidence type="ECO:0000313" key="6">
    <source>
        <dbReference type="Proteomes" id="UP000664303"/>
    </source>
</evidence>
<dbReference type="AlphaFoldDB" id="A0A939DHW4"/>
<dbReference type="InterPro" id="IPR002509">
    <property type="entry name" value="NODB_dom"/>
</dbReference>
<evidence type="ECO:0000256" key="3">
    <source>
        <dbReference type="SAM" id="SignalP"/>
    </source>
</evidence>
<dbReference type="PROSITE" id="PS51677">
    <property type="entry name" value="NODB"/>
    <property type="match status" value="1"/>
</dbReference>
<comment type="subcellular location">
    <subcellularLocation>
        <location evidence="1">Secreted</location>
    </subcellularLocation>
</comment>
<dbReference type="GO" id="GO:0005576">
    <property type="term" value="C:extracellular region"/>
    <property type="evidence" value="ECO:0007669"/>
    <property type="project" value="UniProtKB-SubCell"/>
</dbReference>
<evidence type="ECO:0000313" key="5">
    <source>
        <dbReference type="EMBL" id="MBN7797827.1"/>
    </source>
</evidence>
<keyword evidence="6" id="KW-1185">Reference proteome</keyword>
<dbReference type="PANTHER" id="PTHR34216:SF3">
    <property type="entry name" value="POLY-BETA-1,6-N-ACETYL-D-GLUCOSAMINE N-DEACETYLASE"/>
    <property type="match status" value="1"/>
</dbReference>
<feature type="chain" id="PRO_5037556317" evidence="3">
    <location>
        <begin position="22"/>
        <end position="356"/>
    </location>
</feature>
<evidence type="ECO:0000256" key="1">
    <source>
        <dbReference type="ARBA" id="ARBA00004613"/>
    </source>
</evidence>
<dbReference type="Proteomes" id="UP000664303">
    <property type="component" value="Unassembled WGS sequence"/>
</dbReference>